<dbReference type="Proteomes" id="UP001059596">
    <property type="component" value="Unassembled WGS sequence"/>
</dbReference>
<feature type="compositionally biased region" description="Low complexity" evidence="8">
    <location>
        <begin position="104"/>
        <end position="115"/>
    </location>
</feature>
<dbReference type="GO" id="GO:0000978">
    <property type="term" value="F:RNA polymerase II cis-regulatory region sequence-specific DNA binding"/>
    <property type="evidence" value="ECO:0007669"/>
    <property type="project" value="TreeGrafter"/>
</dbReference>
<comment type="subcellular location">
    <subcellularLocation>
        <location evidence="1 6 7">Nucleus</location>
    </subcellularLocation>
</comment>
<feature type="domain" description="Homeobox" evidence="9">
    <location>
        <begin position="371"/>
        <end position="431"/>
    </location>
</feature>
<dbReference type="InterPro" id="IPR009057">
    <property type="entry name" value="Homeodomain-like_sf"/>
</dbReference>
<keyword evidence="5 6" id="KW-0539">Nucleus</keyword>
<feature type="DNA-binding region" description="Homeobox" evidence="6">
    <location>
        <begin position="373"/>
        <end position="432"/>
    </location>
</feature>
<feature type="compositionally biased region" description="Basic and acidic residues" evidence="8">
    <location>
        <begin position="432"/>
        <end position="444"/>
    </location>
</feature>
<dbReference type="Gene3D" id="1.10.10.60">
    <property type="entry name" value="Homeodomain-like"/>
    <property type="match status" value="1"/>
</dbReference>
<accession>A0A9P9YEB1</accession>
<dbReference type="InterPro" id="IPR001356">
    <property type="entry name" value="HD"/>
</dbReference>
<dbReference type="SUPFAM" id="SSF46689">
    <property type="entry name" value="Homeodomain-like"/>
    <property type="match status" value="1"/>
</dbReference>
<evidence type="ECO:0000259" key="9">
    <source>
        <dbReference type="PROSITE" id="PS50071"/>
    </source>
</evidence>
<sequence>MTGSFPHEGARSIDAFKILSSLWTPATLAGGATNGGGGGGSTNNSSTTPDIPPSKAKFKITVVSTPSPSPPPTPPSAMLAQMVETSSPPAGYTLKRSPSDLGEQQQPPRQISRSPGNSAAYHLTTAMLLNSQQCGYLGQRLQSVLQQQQHAHQQSQSQTPSSDDGSQSGVTILEEDRRVGAAAASLFTIDSILGSRQQQQQQQQAGGSAAAGNQGNHIGSNGSQNGLTSNGISLGLKRSGAESPASPNSNSSSSAAASPIRPQRVPAMLQHPGLHLGHLAAAAASGFAASPSDFLVAYPNFYPNYMHAAAVAHVAAAQMQAHVSGAAAGLAGHGHHPHHPHGHPHHPHLGAHHHGHGQHHLGHLGHGPPPKRKRRHRTIFTEEQLEQLEATFDKTHYPDVVLREQLALKVDLKEERVEVWFKNRRAKWRKQKREEQERLRKLQEEQCGSTTNGTTNTNGSSGTTSTTGNGSASVKCPASDHYSTQLVHIKSDPNGYSDADESSDLEVA</sequence>
<evidence type="ECO:0000256" key="3">
    <source>
        <dbReference type="ARBA" id="ARBA00023125"/>
    </source>
</evidence>
<evidence type="ECO:0000256" key="2">
    <source>
        <dbReference type="ARBA" id="ARBA00006503"/>
    </source>
</evidence>
<dbReference type="EMBL" id="JAMKOV010000053">
    <property type="protein sequence ID" value="KAI8034949.1"/>
    <property type="molecule type" value="Genomic_DNA"/>
</dbReference>
<evidence type="ECO:0000313" key="10">
    <source>
        <dbReference type="EMBL" id="KAI8034949.1"/>
    </source>
</evidence>
<comment type="similarity">
    <text evidence="2">Belongs to the paired homeobox family. Bicoid subfamily.</text>
</comment>
<gene>
    <name evidence="10" type="ORF">M5D96_012296</name>
</gene>
<name>A0A9P9YEB1_9MUSC</name>
<proteinExistence type="inferred from homology"/>
<feature type="compositionally biased region" description="Polar residues" evidence="8">
    <location>
        <begin position="217"/>
        <end position="232"/>
    </location>
</feature>
<keyword evidence="3 6" id="KW-0238">DNA-binding</keyword>
<keyword evidence="4 6" id="KW-0371">Homeobox</keyword>
<evidence type="ECO:0000313" key="11">
    <source>
        <dbReference type="Proteomes" id="UP001059596"/>
    </source>
</evidence>
<feature type="compositionally biased region" description="Gly residues" evidence="8">
    <location>
        <begin position="32"/>
        <end position="41"/>
    </location>
</feature>
<organism evidence="10 11">
    <name type="scientific">Drosophila gunungcola</name>
    <name type="common">fruit fly</name>
    <dbReference type="NCBI Taxonomy" id="103775"/>
    <lineage>
        <taxon>Eukaryota</taxon>
        <taxon>Metazoa</taxon>
        <taxon>Ecdysozoa</taxon>
        <taxon>Arthropoda</taxon>
        <taxon>Hexapoda</taxon>
        <taxon>Insecta</taxon>
        <taxon>Pterygota</taxon>
        <taxon>Neoptera</taxon>
        <taxon>Endopterygota</taxon>
        <taxon>Diptera</taxon>
        <taxon>Brachycera</taxon>
        <taxon>Muscomorpha</taxon>
        <taxon>Ephydroidea</taxon>
        <taxon>Drosophilidae</taxon>
        <taxon>Drosophila</taxon>
        <taxon>Sophophora</taxon>
    </lineage>
</organism>
<feature type="region of interest" description="Disordered" evidence="8">
    <location>
        <begin position="147"/>
        <end position="168"/>
    </location>
</feature>
<dbReference type="Pfam" id="PF00046">
    <property type="entry name" value="Homeodomain"/>
    <property type="match status" value="1"/>
</dbReference>
<dbReference type="SMART" id="SM00389">
    <property type="entry name" value="HOX"/>
    <property type="match status" value="1"/>
</dbReference>
<feature type="compositionally biased region" description="Low complexity" evidence="8">
    <location>
        <begin position="445"/>
        <end position="471"/>
    </location>
</feature>
<feature type="compositionally biased region" description="Low complexity" evidence="8">
    <location>
        <begin position="243"/>
        <end position="259"/>
    </location>
</feature>
<dbReference type="InterPro" id="IPR017970">
    <property type="entry name" value="Homeobox_CS"/>
</dbReference>
<dbReference type="InterPro" id="IPR051440">
    <property type="entry name" value="Goosecoid-like_HB"/>
</dbReference>
<feature type="region of interest" description="Disordered" evidence="8">
    <location>
        <begin position="427"/>
        <end position="508"/>
    </location>
</feature>
<dbReference type="PROSITE" id="PS00027">
    <property type="entry name" value="HOMEOBOX_1"/>
    <property type="match status" value="1"/>
</dbReference>
<evidence type="ECO:0000256" key="8">
    <source>
        <dbReference type="SAM" id="MobiDB-lite"/>
    </source>
</evidence>
<comment type="caution">
    <text evidence="10">The sequence shown here is derived from an EMBL/GenBank/DDBJ whole genome shotgun (WGS) entry which is preliminary data.</text>
</comment>
<feature type="region of interest" description="Disordered" evidence="8">
    <location>
        <begin position="329"/>
        <end position="375"/>
    </location>
</feature>
<feature type="compositionally biased region" description="Low complexity" evidence="8">
    <location>
        <begin position="197"/>
        <end position="216"/>
    </location>
</feature>
<dbReference type="PANTHER" id="PTHR46643:SF1">
    <property type="entry name" value="HOMEOBOX PROTEIN GOOSECOID-2"/>
    <property type="match status" value="1"/>
</dbReference>
<protein>
    <recommendedName>
        <fullName evidence="9">Homeobox domain-containing protein</fullName>
    </recommendedName>
</protein>
<dbReference type="CDD" id="cd00086">
    <property type="entry name" value="homeodomain"/>
    <property type="match status" value="1"/>
</dbReference>
<evidence type="ECO:0000256" key="4">
    <source>
        <dbReference type="ARBA" id="ARBA00023155"/>
    </source>
</evidence>
<feature type="compositionally biased region" description="Basic residues" evidence="8">
    <location>
        <begin position="333"/>
        <end position="375"/>
    </location>
</feature>
<feature type="region of interest" description="Disordered" evidence="8">
    <location>
        <begin position="27"/>
        <end position="117"/>
    </location>
</feature>
<keyword evidence="11" id="KW-1185">Reference proteome</keyword>
<dbReference type="GO" id="GO:0000981">
    <property type="term" value="F:DNA-binding transcription factor activity, RNA polymerase II-specific"/>
    <property type="evidence" value="ECO:0007669"/>
    <property type="project" value="InterPro"/>
</dbReference>
<dbReference type="PANTHER" id="PTHR46643">
    <property type="entry name" value="HOMEOBOX PROTEIN GOOSECOID-RELATED"/>
    <property type="match status" value="1"/>
</dbReference>
<dbReference type="AlphaFoldDB" id="A0A9P9YEB1"/>
<dbReference type="FunFam" id="1.10.10.60:FF:000223">
    <property type="entry name" value="Goosecoid homeobox 2"/>
    <property type="match status" value="1"/>
</dbReference>
<dbReference type="GO" id="GO:0005634">
    <property type="term" value="C:nucleus"/>
    <property type="evidence" value="ECO:0007669"/>
    <property type="project" value="UniProtKB-SubCell"/>
</dbReference>
<reference evidence="10" key="1">
    <citation type="journal article" date="2023" name="Genome Biol. Evol.">
        <title>Long-read-based Genome Assembly of Drosophila gunungcola Reveals Fewer Chemosensory Genes in Flower-breeding Species.</title>
        <authorList>
            <person name="Negi A."/>
            <person name="Liao B.Y."/>
            <person name="Yeh S.D."/>
        </authorList>
    </citation>
    <scope>NUCLEOTIDE SEQUENCE</scope>
    <source>
        <strain evidence="10">Sukarami</strain>
    </source>
</reference>
<evidence type="ECO:0000256" key="5">
    <source>
        <dbReference type="ARBA" id="ARBA00023242"/>
    </source>
</evidence>
<evidence type="ECO:0000256" key="7">
    <source>
        <dbReference type="RuleBase" id="RU000682"/>
    </source>
</evidence>
<dbReference type="PROSITE" id="PS50071">
    <property type="entry name" value="HOMEOBOX_2"/>
    <property type="match status" value="1"/>
</dbReference>
<evidence type="ECO:0000256" key="6">
    <source>
        <dbReference type="PROSITE-ProRule" id="PRU00108"/>
    </source>
</evidence>
<feature type="compositionally biased region" description="Acidic residues" evidence="8">
    <location>
        <begin position="498"/>
        <end position="508"/>
    </location>
</feature>
<feature type="region of interest" description="Disordered" evidence="8">
    <location>
        <begin position="195"/>
        <end position="260"/>
    </location>
</feature>
<evidence type="ECO:0000256" key="1">
    <source>
        <dbReference type="ARBA" id="ARBA00004123"/>
    </source>
</evidence>